<proteinExistence type="predicted"/>
<gene>
    <name evidence="1" type="ORF">FCALED_LOCUS8717</name>
</gene>
<name>A0A9N9CKZ6_9GLOM</name>
<evidence type="ECO:0000313" key="2">
    <source>
        <dbReference type="Proteomes" id="UP000789570"/>
    </source>
</evidence>
<reference evidence="1" key="1">
    <citation type="submission" date="2021-06" db="EMBL/GenBank/DDBJ databases">
        <authorList>
            <person name="Kallberg Y."/>
            <person name="Tangrot J."/>
            <person name="Rosling A."/>
        </authorList>
    </citation>
    <scope>NUCLEOTIDE SEQUENCE</scope>
    <source>
        <strain evidence="1">UK204</strain>
    </source>
</reference>
<organism evidence="1 2">
    <name type="scientific">Funneliformis caledonium</name>
    <dbReference type="NCBI Taxonomy" id="1117310"/>
    <lineage>
        <taxon>Eukaryota</taxon>
        <taxon>Fungi</taxon>
        <taxon>Fungi incertae sedis</taxon>
        <taxon>Mucoromycota</taxon>
        <taxon>Glomeromycotina</taxon>
        <taxon>Glomeromycetes</taxon>
        <taxon>Glomerales</taxon>
        <taxon>Glomeraceae</taxon>
        <taxon>Funneliformis</taxon>
    </lineage>
</organism>
<sequence length="67" mass="7687">MESLDNIIEDIDDRSNLSEGSITTLKISTGETVDKLRIMIRDRKDKSIESQIEEFSDKKRLNETGMP</sequence>
<evidence type="ECO:0000313" key="1">
    <source>
        <dbReference type="EMBL" id="CAG8603745.1"/>
    </source>
</evidence>
<dbReference type="AlphaFoldDB" id="A0A9N9CKZ6"/>
<dbReference type="EMBL" id="CAJVPQ010002639">
    <property type="protein sequence ID" value="CAG8603745.1"/>
    <property type="molecule type" value="Genomic_DNA"/>
</dbReference>
<dbReference type="OrthoDB" id="2343913at2759"/>
<protein>
    <submittedName>
        <fullName evidence="1">14_t:CDS:1</fullName>
    </submittedName>
</protein>
<keyword evidence="2" id="KW-1185">Reference proteome</keyword>
<accession>A0A9N9CKZ6</accession>
<comment type="caution">
    <text evidence="1">The sequence shown here is derived from an EMBL/GenBank/DDBJ whole genome shotgun (WGS) entry which is preliminary data.</text>
</comment>
<dbReference type="Proteomes" id="UP000789570">
    <property type="component" value="Unassembled WGS sequence"/>
</dbReference>